<dbReference type="Gene3D" id="3.40.50.150">
    <property type="entry name" value="Vaccinia Virus protein VP39"/>
    <property type="match status" value="1"/>
</dbReference>
<dbReference type="GO" id="GO:0090486">
    <property type="term" value="F:small RNA 2'-O-methyltransferase activity"/>
    <property type="evidence" value="ECO:0007669"/>
    <property type="project" value="UniProtKB-EC"/>
</dbReference>
<dbReference type="CDD" id="cd02440">
    <property type="entry name" value="AdoMet_MTases"/>
    <property type="match status" value="1"/>
</dbReference>
<dbReference type="Proteomes" id="UP000298003">
    <property type="component" value="Unassembled WGS sequence"/>
</dbReference>
<keyword evidence="9" id="KW-0694">RNA-binding</keyword>
<evidence type="ECO:0000256" key="10">
    <source>
        <dbReference type="ARBA" id="ARBA00023158"/>
    </source>
</evidence>
<organism evidence="16 17">
    <name type="scientific">Cellulosimicrobium funkei</name>
    <dbReference type="NCBI Taxonomy" id="264251"/>
    <lineage>
        <taxon>Bacteria</taxon>
        <taxon>Bacillati</taxon>
        <taxon>Actinomycetota</taxon>
        <taxon>Actinomycetes</taxon>
        <taxon>Micrococcales</taxon>
        <taxon>Promicromonosporaceae</taxon>
        <taxon>Cellulosimicrobium</taxon>
    </lineage>
</organism>
<dbReference type="Pfam" id="PF08242">
    <property type="entry name" value="Methyltransf_12"/>
    <property type="match status" value="1"/>
</dbReference>
<evidence type="ECO:0000256" key="7">
    <source>
        <dbReference type="ARBA" id="ARBA00022723"/>
    </source>
</evidence>
<proteinExistence type="inferred from homology"/>
<dbReference type="InterPro" id="IPR038546">
    <property type="entry name" value="Hen1_N_sf"/>
</dbReference>
<keyword evidence="5 16" id="KW-0808">Transferase</keyword>
<dbReference type="InterPro" id="IPR029063">
    <property type="entry name" value="SAM-dependent_MTases_sf"/>
</dbReference>
<feature type="domain" description="Hen1 N-terminal" evidence="15">
    <location>
        <begin position="1"/>
        <end position="247"/>
    </location>
</feature>
<protein>
    <recommendedName>
        <fullName evidence="3">Small RNA 2'-O-methyltransferase</fullName>
        <ecNumber evidence="11">2.1.1.386</ecNumber>
    </recommendedName>
</protein>
<keyword evidence="7" id="KW-0479">Metal-binding</keyword>
<dbReference type="AlphaFoldDB" id="A0A4Y8QYE2"/>
<keyword evidence="10" id="KW-0943">RNA-mediated gene silencing</keyword>
<feature type="compositionally biased region" description="Low complexity" evidence="13">
    <location>
        <begin position="260"/>
        <end position="271"/>
    </location>
</feature>
<evidence type="ECO:0000259" key="15">
    <source>
        <dbReference type="Pfam" id="PF12623"/>
    </source>
</evidence>
<dbReference type="NCBIfam" id="TIGR04074">
    <property type="entry name" value="bacter_Hen1"/>
    <property type="match status" value="1"/>
</dbReference>
<reference evidence="16 17" key="1">
    <citation type="submission" date="2019-03" db="EMBL/GenBank/DDBJ databases">
        <title>Cellulosimicrobium funkei JCM14302 Assembly.</title>
        <authorList>
            <person name="Dou T."/>
        </authorList>
    </citation>
    <scope>NUCLEOTIDE SEQUENCE [LARGE SCALE GENOMIC DNA]</scope>
    <source>
        <strain evidence="16 17">JCM 14302</strain>
    </source>
</reference>
<evidence type="ECO:0000256" key="5">
    <source>
        <dbReference type="ARBA" id="ARBA00022679"/>
    </source>
</evidence>
<feature type="region of interest" description="Disordered" evidence="13">
    <location>
        <begin position="255"/>
        <end position="275"/>
    </location>
</feature>
<dbReference type="EC" id="2.1.1.386" evidence="11"/>
<dbReference type="EMBL" id="SOZH01000011">
    <property type="protein sequence ID" value="TFF05153.1"/>
    <property type="molecule type" value="Genomic_DNA"/>
</dbReference>
<evidence type="ECO:0000259" key="14">
    <source>
        <dbReference type="Pfam" id="PF08242"/>
    </source>
</evidence>
<dbReference type="GO" id="GO:0003723">
    <property type="term" value="F:RNA binding"/>
    <property type="evidence" value="ECO:0007669"/>
    <property type="project" value="UniProtKB-KW"/>
</dbReference>
<dbReference type="RefSeq" id="WP_061268996.1">
    <property type="nucleotide sequence ID" value="NZ_SOZH01000011.1"/>
</dbReference>
<comment type="cofactor">
    <cofactor evidence="1">
        <name>Mg(2+)</name>
        <dbReference type="ChEBI" id="CHEBI:18420"/>
    </cofactor>
</comment>
<evidence type="ECO:0000256" key="9">
    <source>
        <dbReference type="ARBA" id="ARBA00022884"/>
    </source>
</evidence>
<evidence type="ECO:0000256" key="2">
    <source>
        <dbReference type="ARBA" id="ARBA00009026"/>
    </source>
</evidence>
<gene>
    <name evidence="16" type="ORF">E1O70_17855</name>
</gene>
<name>A0A4Y8QYE2_9MICO</name>
<dbReference type="Gene3D" id="3.30.1610.20">
    <property type="entry name" value="Hen1, N-terminal domain"/>
    <property type="match status" value="1"/>
</dbReference>
<dbReference type="GO" id="GO:0001510">
    <property type="term" value="P:RNA methylation"/>
    <property type="evidence" value="ECO:0007669"/>
    <property type="project" value="InterPro"/>
</dbReference>
<sequence length="523" mass="55691">MLVTLAATASPGTLDDATDLGFLLHKHPDRAQVFDLPVGRAHVFYPEATAQRCEAALLLEVDPVGIVRNKRFGGGDAFALAQYVNDRPYAASSMVAVALGKVFATAMSGRCDARPALADAPIPLDVHVPSLPCRGGADLARRLFEPLGWSVTATAEPLDPTVPSWGASRHVDLRLRGTRRLADALAQLYVLLPVLDDAKHYWVSTDEVDKLVRAGGGWLADHPERAQILRRYLAHQRRYVEDATARLTALDGDVPEEDAAPAAGTPAGAVASSDVGPQVALTGTGVVTAGDAEDTPEPPLARQRADAVLAALHDAGARTVVDLGCGEGALLRRLAADRTFTRVLGTDVSARELERAAVRLRLHEASDAERERVRLVQSSLTYVDDRVAGFDAAVLMEVVEHVDPSRLDALTAAVLGHARPRTVVVTTPNAEYNVHYPNLLDGPGGALVRHPDHRFEWTRAELRAWAAAAGERYGYAVELRDVGPLAPDVGAPTQMAVLTLVGDAASPDVAPAPAAARTTEETR</sequence>
<evidence type="ECO:0000256" key="12">
    <source>
        <dbReference type="ARBA" id="ARBA00048418"/>
    </source>
</evidence>
<dbReference type="Pfam" id="PF12623">
    <property type="entry name" value="Hen1_L"/>
    <property type="match status" value="1"/>
</dbReference>
<evidence type="ECO:0000256" key="3">
    <source>
        <dbReference type="ARBA" id="ARBA00021330"/>
    </source>
</evidence>
<evidence type="ECO:0000256" key="1">
    <source>
        <dbReference type="ARBA" id="ARBA00001946"/>
    </source>
</evidence>
<dbReference type="GO" id="GO:0046872">
    <property type="term" value="F:metal ion binding"/>
    <property type="evidence" value="ECO:0007669"/>
    <property type="project" value="UniProtKB-KW"/>
</dbReference>
<evidence type="ECO:0000256" key="8">
    <source>
        <dbReference type="ARBA" id="ARBA00022842"/>
    </source>
</evidence>
<dbReference type="PANTHER" id="PTHR21404:SF3">
    <property type="entry name" value="SMALL RNA 2'-O-METHYLTRANSFERASE"/>
    <property type="match status" value="1"/>
</dbReference>
<dbReference type="InterPro" id="IPR026610">
    <property type="entry name" value="Hen1"/>
</dbReference>
<evidence type="ECO:0000313" key="16">
    <source>
        <dbReference type="EMBL" id="TFF05153.1"/>
    </source>
</evidence>
<dbReference type="InterPro" id="IPR013217">
    <property type="entry name" value="Methyltransf_12"/>
</dbReference>
<dbReference type="InterPro" id="IPR024740">
    <property type="entry name" value="Hen1_N"/>
</dbReference>
<evidence type="ECO:0000313" key="17">
    <source>
        <dbReference type="Proteomes" id="UP000298003"/>
    </source>
</evidence>
<comment type="catalytic activity">
    <reaction evidence="12">
        <text>small RNA 3'-end nucleotide + S-adenosyl-L-methionine = small RNA 3'-end 2'-O-methylnucleotide + S-adenosyl-L-homocysteine + H(+)</text>
        <dbReference type="Rhea" id="RHEA:37887"/>
        <dbReference type="Rhea" id="RHEA-COMP:10415"/>
        <dbReference type="Rhea" id="RHEA-COMP:10416"/>
        <dbReference type="ChEBI" id="CHEBI:15378"/>
        <dbReference type="ChEBI" id="CHEBI:57856"/>
        <dbReference type="ChEBI" id="CHEBI:59789"/>
        <dbReference type="ChEBI" id="CHEBI:74896"/>
        <dbReference type="ChEBI" id="CHEBI:74898"/>
        <dbReference type="EC" id="2.1.1.386"/>
    </reaction>
</comment>
<keyword evidence="6" id="KW-0949">S-adenosyl-L-methionine</keyword>
<dbReference type="InterPro" id="IPR024026">
    <property type="entry name" value="3'-RNA_MeTfrase_Hen1_bac"/>
</dbReference>
<comment type="similarity">
    <text evidence="2">Belongs to the methyltransferase superfamily. HEN1 family.</text>
</comment>
<evidence type="ECO:0000256" key="4">
    <source>
        <dbReference type="ARBA" id="ARBA00022603"/>
    </source>
</evidence>
<feature type="domain" description="Methyltransferase type 12" evidence="14">
    <location>
        <begin position="321"/>
        <end position="421"/>
    </location>
</feature>
<comment type="caution">
    <text evidence="16">The sequence shown here is derived from an EMBL/GenBank/DDBJ whole genome shotgun (WGS) entry which is preliminary data.</text>
</comment>
<evidence type="ECO:0000256" key="6">
    <source>
        <dbReference type="ARBA" id="ARBA00022691"/>
    </source>
</evidence>
<evidence type="ECO:0000256" key="11">
    <source>
        <dbReference type="ARBA" id="ARBA00035025"/>
    </source>
</evidence>
<dbReference type="GeneID" id="95686350"/>
<dbReference type="GO" id="GO:0031047">
    <property type="term" value="P:regulatory ncRNA-mediated gene silencing"/>
    <property type="evidence" value="ECO:0007669"/>
    <property type="project" value="UniProtKB-KW"/>
</dbReference>
<keyword evidence="4 16" id="KW-0489">Methyltransferase</keyword>
<evidence type="ECO:0000256" key="13">
    <source>
        <dbReference type="SAM" id="MobiDB-lite"/>
    </source>
</evidence>
<dbReference type="SUPFAM" id="SSF53335">
    <property type="entry name" value="S-adenosyl-L-methionine-dependent methyltransferases"/>
    <property type="match status" value="1"/>
</dbReference>
<keyword evidence="8" id="KW-0460">Magnesium</keyword>
<keyword evidence="17" id="KW-1185">Reference proteome</keyword>
<dbReference type="PANTHER" id="PTHR21404">
    <property type="entry name" value="HEN1"/>
    <property type="match status" value="1"/>
</dbReference>
<accession>A0A4Y8QYE2</accession>